<keyword evidence="1" id="KW-0732">Signal</keyword>
<dbReference type="KEGG" id="tet:TTHERM_00818350"/>
<evidence type="ECO:0008006" key="4">
    <source>
        <dbReference type="Google" id="ProtNLM"/>
    </source>
</evidence>
<dbReference type="AlphaFoldDB" id="Q23HB0"/>
<dbReference type="RefSeq" id="XP_001016143.1">
    <property type="nucleotide sequence ID" value="XM_001016143.1"/>
</dbReference>
<reference evidence="3" key="1">
    <citation type="journal article" date="2006" name="PLoS Biol.">
        <title>Macronuclear genome sequence of the ciliate Tetrahymena thermophila, a model eukaryote.</title>
        <authorList>
            <person name="Eisen J.A."/>
            <person name="Coyne R.S."/>
            <person name="Wu M."/>
            <person name="Wu D."/>
            <person name="Thiagarajan M."/>
            <person name="Wortman J.R."/>
            <person name="Badger J.H."/>
            <person name="Ren Q."/>
            <person name="Amedeo P."/>
            <person name="Jones K.M."/>
            <person name="Tallon L.J."/>
            <person name="Delcher A.L."/>
            <person name="Salzberg S.L."/>
            <person name="Silva J.C."/>
            <person name="Haas B.J."/>
            <person name="Majoros W.H."/>
            <person name="Farzad M."/>
            <person name="Carlton J.M."/>
            <person name="Smith R.K. Jr."/>
            <person name="Garg J."/>
            <person name="Pearlman R.E."/>
            <person name="Karrer K.M."/>
            <person name="Sun L."/>
            <person name="Manning G."/>
            <person name="Elde N.C."/>
            <person name="Turkewitz A.P."/>
            <person name="Asai D.J."/>
            <person name="Wilkes D.E."/>
            <person name="Wang Y."/>
            <person name="Cai H."/>
            <person name="Collins K."/>
            <person name="Stewart B.A."/>
            <person name="Lee S.R."/>
            <person name="Wilamowska K."/>
            <person name="Weinberg Z."/>
            <person name="Ruzzo W.L."/>
            <person name="Wloga D."/>
            <person name="Gaertig J."/>
            <person name="Frankel J."/>
            <person name="Tsao C.-C."/>
            <person name="Gorovsky M.A."/>
            <person name="Keeling P.J."/>
            <person name="Waller R.F."/>
            <person name="Patron N.J."/>
            <person name="Cherry J.M."/>
            <person name="Stover N.A."/>
            <person name="Krieger C.J."/>
            <person name="del Toro C."/>
            <person name="Ryder H.F."/>
            <person name="Williamson S.C."/>
            <person name="Barbeau R.A."/>
            <person name="Hamilton E.P."/>
            <person name="Orias E."/>
        </authorList>
    </citation>
    <scope>NUCLEOTIDE SEQUENCE [LARGE SCALE GENOMIC DNA]</scope>
    <source>
        <strain evidence="3">SB210</strain>
    </source>
</reference>
<evidence type="ECO:0000313" key="2">
    <source>
        <dbReference type="EMBL" id="EAR95898.1"/>
    </source>
</evidence>
<dbReference type="HOGENOM" id="CLU_144475_0_0_1"/>
<dbReference type="EMBL" id="GG662700">
    <property type="protein sequence ID" value="EAR95898.1"/>
    <property type="molecule type" value="Genomic_DNA"/>
</dbReference>
<feature type="chain" id="PRO_5004202197" description="Transmembrane protein" evidence="1">
    <location>
        <begin position="18"/>
        <end position="129"/>
    </location>
</feature>
<sequence length="129" mass="14211">MKLLAFLIVIVLVTVNADNSLSPMQCLGLLLKIKTGQICQEGDKDCTDALIPFNQCMENCDQQSTETTQYVYCVENNCKSTNPTIQRATNDFVFCANSAQDPSSHPNPSSSQSLIVLYSILLSLLFIII</sequence>
<accession>Q23HB0</accession>
<keyword evidence="3" id="KW-1185">Reference proteome</keyword>
<gene>
    <name evidence="2" type="ORF">TTHERM_00818350</name>
</gene>
<protein>
    <recommendedName>
        <fullName evidence="4">Transmembrane protein</fullName>
    </recommendedName>
</protein>
<name>Q23HB0_TETTS</name>
<dbReference type="InParanoid" id="Q23HB0"/>
<feature type="signal peptide" evidence="1">
    <location>
        <begin position="1"/>
        <end position="17"/>
    </location>
</feature>
<proteinExistence type="predicted"/>
<evidence type="ECO:0000313" key="3">
    <source>
        <dbReference type="Proteomes" id="UP000009168"/>
    </source>
</evidence>
<evidence type="ECO:0000256" key="1">
    <source>
        <dbReference type="SAM" id="SignalP"/>
    </source>
</evidence>
<dbReference type="Proteomes" id="UP000009168">
    <property type="component" value="Unassembled WGS sequence"/>
</dbReference>
<organism evidence="2 3">
    <name type="scientific">Tetrahymena thermophila (strain SB210)</name>
    <dbReference type="NCBI Taxonomy" id="312017"/>
    <lineage>
        <taxon>Eukaryota</taxon>
        <taxon>Sar</taxon>
        <taxon>Alveolata</taxon>
        <taxon>Ciliophora</taxon>
        <taxon>Intramacronucleata</taxon>
        <taxon>Oligohymenophorea</taxon>
        <taxon>Hymenostomatida</taxon>
        <taxon>Tetrahymenina</taxon>
        <taxon>Tetrahymenidae</taxon>
        <taxon>Tetrahymena</taxon>
    </lineage>
</organism>
<dbReference type="GeneID" id="7834325"/>